<comment type="caution">
    <text evidence="1">The sequence shown here is derived from an EMBL/GenBank/DDBJ whole genome shotgun (WGS) entry which is preliminary data.</text>
</comment>
<accession>A0A3N2ANT6</accession>
<proteinExistence type="predicted"/>
<dbReference type="RefSeq" id="WP_123695898.1">
    <property type="nucleotide sequence ID" value="NZ_RKHJ01000001.1"/>
</dbReference>
<evidence type="ECO:0000313" key="1">
    <source>
        <dbReference type="EMBL" id="ROR64720.1"/>
    </source>
</evidence>
<organism evidence="1 2">
    <name type="scientific">Agrococcus jenensis</name>
    <dbReference type="NCBI Taxonomy" id="46353"/>
    <lineage>
        <taxon>Bacteria</taxon>
        <taxon>Bacillati</taxon>
        <taxon>Actinomycetota</taxon>
        <taxon>Actinomycetes</taxon>
        <taxon>Micrococcales</taxon>
        <taxon>Microbacteriaceae</taxon>
        <taxon>Agrococcus</taxon>
    </lineage>
</organism>
<protein>
    <submittedName>
        <fullName evidence="1">Uncharacterized protein</fullName>
    </submittedName>
</protein>
<dbReference type="EMBL" id="RKHJ01000001">
    <property type="protein sequence ID" value="ROR64720.1"/>
    <property type="molecule type" value="Genomic_DNA"/>
</dbReference>
<keyword evidence="2" id="KW-1185">Reference proteome</keyword>
<evidence type="ECO:0000313" key="2">
    <source>
        <dbReference type="Proteomes" id="UP000275456"/>
    </source>
</evidence>
<dbReference type="Proteomes" id="UP000275456">
    <property type="component" value="Unassembled WGS sequence"/>
</dbReference>
<dbReference type="AlphaFoldDB" id="A0A3N2ANT6"/>
<name>A0A3N2ANT6_9MICO</name>
<gene>
    <name evidence="1" type="ORF">EDD26_0066</name>
</gene>
<sequence>MTSAETRELGAGDAAARLRELLNQIENAATAPRSDPRAQQQLELCEEIEAILRIRSEARVSPPR</sequence>
<reference evidence="1 2" key="1">
    <citation type="submission" date="2018-11" db="EMBL/GenBank/DDBJ databases">
        <title>Sequencing the genomes of 1000 actinobacteria strains.</title>
        <authorList>
            <person name="Klenk H.-P."/>
        </authorList>
    </citation>
    <scope>NUCLEOTIDE SEQUENCE [LARGE SCALE GENOMIC DNA]</scope>
    <source>
        <strain evidence="1 2">DSM 9580</strain>
    </source>
</reference>